<dbReference type="Proteomes" id="UP001176517">
    <property type="component" value="Unassembled WGS sequence"/>
</dbReference>
<evidence type="ECO:0000256" key="1">
    <source>
        <dbReference type="SAM" id="MobiDB-lite"/>
    </source>
</evidence>
<feature type="compositionally biased region" description="Basic and acidic residues" evidence="1">
    <location>
        <begin position="106"/>
        <end position="117"/>
    </location>
</feature>
<accession>A0AAN6JTI1</accession>
<gene>
    <name evidence="2" type="ORF">OC846_003793</name>
</gene>
<sequence length="471" mass="50761">MQAHSRFHSLQTSAIFEDAVISPLLSSLEREDILSLPRRTLSLRRKPSSSSILSKSKGNDFSPDSFRNSWVRRMSDAFSIPRRGSAASLDSRKHRSSPPDLGVSDIEARPAFDENDRPCLNSAPSPLSQPRLRRQASDESFQCRGVPSFDLSAFCSSKYQEKACDLDDQGPILYNRASFSSLSTASEASGSSLTSVSDCTMPITPCSIERPLRPKTRPPSLMLNEDEISAIEDMTKEGGFGALGIFDCNQNSTSAFLSAPLPVSRRAASCDGRCLDESLFKTRHTPRLNDPSLAVADISVSVRFVGLPSDGTTTATSQFPLVQASSPTVTNVQLNPVETVQELKERLADMVLDRFGVGVSATELTVSMHSMLPPIQPLTPSGLDSSVSPTIKLPSGPTSDAGTATPSMTAAWSSTASLPSLLPVPQLKTKSLPVTSSTVVTELRHESSTLWSEGIEDGFTLVARIRSLAFF</sequence>
<reference evidence="2" key="1">
    <citation type="journal article" date="2023" name="PhytoFront">
        <title>Draft Genome Resources of Seven Strains of Tilletia horrida, Causal Agent of Kernel Smut of Rice.</title>
        <authorList>
            <person name="Khanal S."/>
            <person name="Antony Babu S."/>
            <person name="Zhou X.G."/>
        </authorList>
    </citation>
    <scope>NUCLEOTIDE SEQUENCE</scope>
    <source>
        <strain evidence="2">TX6</strain>
    </source>
</reference>
<keyword evidence="3" id="KW-1185">Reference proteome</keyword>
<comment type="caution">
    <text evidence="2">The sequence shown here is derived from an EMBL/GenBank/DDBJ whole genome shotgun (WGS) entry which is preliminary data.</text>
</comment>
<proteinExistence type="predicted"/>
<dbReference type="AlphaFoldDB" id="A0AAN6JTI1"/>
<evidence type="ECO:0000313" key="3">
    <source>
        <dbReference type="Proteomes" id="UP001176517"/>
    </source>
</evidence>
<dbReference type="EMBL" id="JAPDMZ010000099">
    <property type="protein sequence ID" value="KAK0550084.1"/>
    <property type="molecule type" value="Genomic_DNA"/>
</dbReference>
<name>A0AAN6JTI1_9BASI</name>
<evidence type="ECO:0000313" key="2">
    <source>
        <dbReference type="EMBL" id="KAK0550084.1"/>
    </source>
</evidence>
<protein>
    <submittedName>
        <fullName evidence="2">Uncharacterized protein</fullName>
    </submittedName>
</protein>
<organism evidence="2 3">
    <name type="scientific">Tilletia horrida</name>
    <dbReference type="NCBI Taxonomy" id="155126"/>
    <lineage>
        <taxon>Eukaryota</taxon>
        <taxon>Fungi</taxon>
        <taxon>Dikarya</taxon>
        <taxon>Basidiomycota</taxon>
        <taxon>Ustilaginomycotina</taxon>
        <taxon>Exobasidiomycetes</taxon>
        <taxon>Tilletiales</taxon>
        <taxon>Tilletiaceae</taxon>
        <taxon>Tilletia</taxon>
    </lineage>
</organism>
<feature type="region of interest" description="Disordered" evidence="1">
    <location>
        <begin position="82"/>
        <end position="134"/>
    </location>
</feature>